<keyword evidence="1" id="KW-1133">Transmembrane helix</keyword>
<accession>A0A316VVZ8</accession>
<keyword evidence="3" id="KW-1185">Reference proteome</keyword>
<feature type="transmembrane region" description="Helical" evidence="1">
    <location>
        <begin position="98"/>
        <end position="119"/>
    </location>
</feature>
<dbReference type="Proteomes" id="UP000245783">
    <property type="component" value="Unassembled WGS sequence"/>
</dbReference>
<keyword evidence="1" id="KW-0472">Membrane</keyword>
<dbReference type="AlphaFoldDB" id="A0A316VVZ8"/>
<feature type="transmembrane region" description="Helical" evidence="1">
    <location>
        <begin position="43"/>
        <end position="62"/>
    </location>
</feature>
<name>A0A316VVZ8_9BASI</name>
<proteinExistence type="predicted"/>
<evidence type="ECO:0000256" key="1">
    <source>
        <dbReference type="SAM" id="Phobius"/>
    </source>
</evidence>
<protein>
    <submittedName>
        <fullName evidence="2">Uncharacterized protein</fullName>
    </submittedName>
</protein>
<keyword evidence="1" id="KW-0812">Transmembrane</keyword>
<feature type="transmembrane region" description="Helical" evidence="1">
    <location>
        <begin position="153"/>
        <end position="178"/>
    </location>
</feature>
<organism evidence="2 3">
    <name type="scientific">Ceraceosorus guamensis</name>
    <dbReference type="NCBI Taxonomy" id="1522189"/>
    <lineage>
        <taxon>Eukaryota</taxon>
        <taxon>Fungi</taxon>
        <taxon>Dikarya</taxon>
        <taxon>Basidiomycota</taxon>
        <taxon>Ustilaginomycotina</taxon>
        <taxon>Exobasidiomycetes</taxon>
        <taxon>Ceraceosorales</taxon>
        <taxon>Ceraceosoraceae</taxon>
        <taxon>Ceraceosorus</taxon>
    </lineage>
</organism>
<reference evidence="2 3" key="1">
    <citation type="journal article" date="2018" name="Mol. Biol. Evol.">
        <title>Broad Genomic Sampling Reveals a Smut Pathogenic Ancestry of the Fungal Clade Ustilaginomycotina.</title>
        <authorList>
            <person name="Kijpornyongpan T."/>
            <person name="Mondo S.J."/>
            <person name="Barry K."/>
            <person name="Sandor L."/>
            <person name="Lee J."/>
            <person name="Lipzen A."/>
            <person name="Pangilinan J."/>
            <person name="LaButti K."/>
            <person name="Hainaut M."/>
            <person name="Henrissat B."/>
            <person name="Grigoriev I.V."/>
            <person name="Spatafora J.W."/>
            <person name="Aime M.C."/>
        </authorList>
    </citation>
    <scope>NUCLEOTIDE SEQUENCE [LARGE SCALE GENOMIC DNA]</scope>
    <source>
        <strain evidence="2 3">MCA 4658</strain>
    </source>
</reference>
<dbReference type="InParanoid" id="A0A316VVZ8"/>
<sequence length="238" mass="26780">MYTSGWGDELVFSFCILVQRDAMGQQWLTNFASFLLDSYTFDLIIIITIIVIVVTVFATLTYTSSSSSPFHIFSRHYRLPHPPPPPTLRLLSLTSLSMWFSSTAFASFHSCTSFILAPLPSFLRSPHPRSTSTTINFPLLPFFSPLSLPFPRFLFSASYSFLFLFSIPLCLVHLFSFVSTHKSISSSPQARQGDIAAGATLANLDRQASRIQPLNRVPSIIGARRKQERVRRGPRPRL</sequence>
<dbReference type="GeneID" id="37032630"/>
<evidence type="ECO:0000313" key="3">
    <source>
        <dbReference type="Proteomes" id="UP000245783"/>
    </source>
</evidence>
<dbReference type="EMBL" id="KZ819399">
    <property type="protein sequence ID" value="PWN41118.1"/>
    <property type="molecule type" value="Genomic_DNA"/>
</dbReference>
<dbReference type="RefSeq" id="XP_025368278.1">
    <property type="nucleotide sequence ID" value="XM_025510760.1"/>
</dbReference>
<gene>
    <name evidence="2" type="ORF">IE81DRAFT_188328</name>
</gene>
<evidence type="ECO:0000313" key="2">
    <source>
        <dbReference type="EMBL" id="PWN41118.1"/>
    </source>
</evidence>